<evidence type="ECO:0008006" key="4">
    <source>
        <dbReference type="Google" id="ProtNLM"/>
    </source>
</evidence>
<dbReference type="VEuPathDB" id="FungiDB:BO97DRAFT_412587"/>
<sequence>MDTGVDYQTRRRLQNRIALQKFQSCTQIALPSSSSMSLGNQILPGRPLDQEISPGWRAPQQHVDLSGTSNNAITRLHSPAVSDKCNSSDLQGIGGALEFDLNLEQLTTPSIVQRHQSHEGLGAVDVVTSTSQQTQELLLDDSPNTIFRDIQYTAKARIFNDAILVLQKQKVNLGRQAEELIRRLISIYDLGTQQSSEHDHINVKILKIVFSYGHYLLSATYPFQVPEISLHRKRLRKYKGKVGCLYYLGDLAARGCPKWANSDKGPPRGTRPTAQRENHQCTIQASTTTPIDEMSSLPWNR</sequence>
<feature type="compositionally biased region" description="Polar residues" evidence="1">
    <location>
        <begin position="280"/>
        <end position="290"/>
    </location>
</feature>
<keyword evidence="3" id="KW-1185">Reference proteome</keyword>
<reference evidence="2 3" key="1">
    <citation type="submission" date="2018-02" db="EMBL/GenBank/DDBJ databases">
        <title>The genomes of Aspergillus section Nigri reveals drivers in fungal speciation.</title>
        <authorList>
            <consortium name="DOE Joint Genome Institute"/>
            <person name="Vesth T.C."/>
            <person name="Nybo J."/>
            <person name="Theobald S."/>
            <person name="Brandl J."/>
            <person name="Frisvad J.C."/>
            <person name="Nielsen K.F."/>
            <person name="Lyhne E.K."/>
            <person name="Kogle M.E."/>
            <person name="Kuo A."/>
            <person name="Riley R."/>
            <person name="Clum A."/>
            <person name="Nolan M."/>
            <person name="Lipzen A."/>
            <person name="Salamov A."/>
            <person name="Henrissat B."/>
            <person name="Wiebenga A."/>
            <person name="De vries R.P."/>
            <person name="Grigoriev I.V."/>
            <person name="Mortensen U.H."/>
            <person name="Andersen M.R."/>
            <person name="Baker S.E."/>
        </authorList>
    </citation>
    <scope>NUCLEOTIDE SEQUENCE [LARGE SCALE GENOMIC DNA]</scope>
    <source>
        <strain evidence="2 3">CBS 101889</strain>
    </source>
</reference>
<dbReference type="Proteomes" id="UP000248961">
    <property type="component" value="Unassembled WGS sequence"/>
</dbReference>
<feature type="region of interest" description="Disordered" evidence="1">
    <location>
        <begin position="259"/>
        <end position="301"/>
    </location>
</feature>
<protein>
    <recommendedName>
        <fullName evidence="4">BZIP domain-containing protein</fullName>
    </recommendedName>
</protein>
<evidence type="ECO:0000256" key="1">
    <source>
        <dbReference type="SAM" id="MobiDB-lite"/>
    </source>
</evidence>
<dbReference type="OrthoDB" id="10596678at2759"/>
<evidence type="ECO:0000313" key="3">
    <source>
        <dbReference type="Proteomes" id="UP000248961"/>
    </source>
</evidence>
<dbReference type="EMBL" id="KZ824275">
    <property type="protein sequence ID" value="RAL14250.1"/>
    <property type="molecule type" value="Genomic_DNA"/>
</dbReference>
<dbReference type="RefSeq" id="XP_025553404.1">
    <property type="nucleotide sequence ID" value="XM_025696245.1"/>
</dbReference>
<gene>
    <name evidence="2" type="ORF">BO97DRAFT_412587</name>
</gene>
<evidence type="ECO:0000313" key="2">
    <source>
        <dbReference type="EMBL" id="RAL14250.1"/>
    </source>
</evidence>
<dbReference type="AlphaFoldDB" id="A0A395I2G6"/>
<name>A0A395I2G6_ASPHC</name>
<dbReference type="GeneID" id="37200534"/>
<organism evidence="2 3">
    <name type="scientific">Aspergillus homomorphus (strain CBS 101889)</name>
    <dbReference type="NCBI Taxonomy" id="1450537"/>
    <lineage>
        <taxon>Eukaryota</taxon>
        <taxon>Fungi</taxon>
        <taxon>Dikarya</taxon>
        <taxon>Ascomycota</taxon>
        <taxon>Pezizomycotina</taxon>
        <taxon>Eurotiomycetes</taxon>
        <taxon>Eurotiomycetidae</taxon>
        <taxon>Eurotiales</taxon>
        <taxon>Aspergillaceae</taxon>
        <taxon>Aspergillus</taxon>
        <taxon>Aspergillus subgen. Circumdati</taxon>
    </lineage>
</organism>
<accession>A0A395I2G6</accession>
<proteinExistence type="predicted"/>